<dbReference type="GO" id="GO:0005178">
    <property type="term" value="F:integrin binding"/>
    <property type="evidence" value="ECO:0007669"/>
    <property type="project" value="TreeGrafter"/>
</dbReference>
<dbReference type="InterPro" id="IPR036476">
    <property type="entry name" value="Talin_cent_sf"/>
</dbReference>
<dbReference type="GO" id="GO:0098609">
    <property type="term" value="P:cell-cell adhesion"/>
    <property type="evidence" value="ECO:0007669"/>
    <property type="project" value="TreeGrafter"/>
</dbReference>
<dbReference type="PANTHER" id="PTHR19981:SF1">
    <property type="entry name" value="RHEA, ISOFORM B"/>
    <property type="match status" value="1"/>
</dbReference>
<dbReference type="InterPro" id="IPR015224">
    <property type="entry name" value="Talin_cent"/>
</dbReference>
<dbReference type="GO" id="GO:0001726">
    <property type="term" value="C:ruffle"/>
    <property type="evidence" value="ECO:0007669"/>
    <property type="project" value="InterPro"/>
</dbReference>
<dbReference type="GO" id="GO:0005200">
    <property type="term" value="F:structural constituent of cytoskeleton"/>
    <property type="evidence" value="ECO:0007669"/>
    <property type="project" value="InterPro"/>
</dbReference>
<dbReference type="GO" id="GO:0005737">
    <property type="term" value="C:cytoplasm"/>
    <property type="evidence" value="ECO:0007669"/>
    <property type="project" value="TreeGrafter"/>
</dbReference>
<dbReference type="GO" id="GO:0005886">
    <property type="term" value="C:plasma membrane"/>
    <property type="evidence" value="ECO:0007669"/>
    <property type="project" value="TreeGrafter"/>
</dbReference>
<dbReference type="WBParaSite" id="BTMF_0000609101-mRNA-1">
    <property type="protein sequence ID" value="BTMF_0000609101-mRNA-1"/>
    <property type="gene ID" value="BTMF_0000609101"/>
</dbReference>
<protein>
    <submittedName>
        <fullName evidence="2">Talin_middle domain-containing protein</fullName>
    </submittedName>
</protein>
<dbReference type="SUPFAM" id="SSF109880">
    <property type="entry name" value="A middle domain of Talin 1"/>
    <property type="match status" value="1"/>
</dbReference>
<dbReference type="GO" id="GO:0005925">
    <property type="term" value="C:focal adhesion"/>
    <property type="evidence" value="ECO:0007669"/>
    <property type="project" value="InterPro"/>
</dbReference>
<feature type="domain" description="Talin central" evidence="1">
    <location>
        <begin position="93"/>
        <end position="146"/>
    </location>
</feature>
<dbReference type="Gene3D" id="1.20.1420.10">
    <property type="entry name" value="Talin, central domain"/>
    <property type="match status" value="1"/>
</dbReference>
<name>A0A0R3QI63_9BILA</name>
<accession>A0A0R3QI63</accession>
<sequence>LFEVLQGDEGSTMLEDIVAPARATLVAHGQIGEGFAHEGSVAIPGVLRTPGNLVSGQRGILNGAQYGAVSGQILQQQLAKGQRPRIVDSQERAQRALIGTIEASIRAVEAAEEEMKKPVEIQMPRFSDDPASRRWIETKVEVEKQK</sequence>
<dbReference type="PANTHER" id="PTHR19981">
    <property type="entry name" value="TALIN"/>
    <property type="match status" value="1"/>
</dbReference>
<evidence type="ECO:0000259" key="1">
    <source>
        <dbReference type="Pfam" id="PF09141"/>
    </source>
</evidence>
<dbReference type="STRING" id="42155.A0A0R3QI63"/>
<proteinExistence type="predicted"/>
<reference evidence="2" key="1">
    <citation type="submission" date="2017-02" db="UniProtKB">
        <authorList>
            <consortium name="WormBaseParasite"/>
        </authorList>
    </citation>
    <scope>IDENTIFICATION</scope>
</reference>
<organism evidence="2">
    <name type="scientific">Brugia timori</name>
    <dbReference type="NCBI Taxonomy" id="42155"/>
    <lineage>
        <taxon>Eukaryota</taxon>
        <taxon>Metazoa</taxon>
        <taxon>Ecdysozoa</taxon>
        <taxon>Nematoda</taxon>
        <taxon>Chromadorea</taxon>
        <taxon>Rhabditida</taxon>
        <taxon>Spirurina</taxon>
        <taxon>Spiruromorpha</taxon>
        <taxon>Filarioidea</taxon>
        <taxon>Onchocercidae</taxon>
        <taxon>Brugia</taxon>
    </lineage>
</organism>
<dbReference type="AlphaFoldDB" id="A0A0R3QI63"/>
<dbReference type="Pfam" id="PF09141">
    <property type="entry name" value="Talin_middle"/>
    <property type="match status" value="1"/>
</dbReference>
<dbReference type="GO" id="GO:0030036">
    <property type="term" value="P:actin cytoskeleton organization"/>
    <property type="evidence" value="ECO:0007669"/>
    <property type="project" value="TreeGrafter"/>
</dbReference>
<evidence type="ECO:0000313" key="2">
    <source>
        <dbReference type="WBParaSite" id="BTMF_0000609101-mRNA-1"/>
    </source>
</evidence>